<feature type="region of interest" description="Disordered" evidence="1">
    <location>
        <begin position="16"/>
        <end position="42"/>
    </location>
</feature>
<dbReference type="Proteomes" id="UP001279734">
    <property type="component" value="Unassembled WGS sequence"/>
</dbReference>
<comment type="caution">
    <text evidence="2">The sequence shown here is derived from an EMBL/GenBank/DDBJ whole genome shotgun (WGS) entry which is preliminary data.</text>
</comment>
<protein>
    <submittedName>
        <fullName evidence="2">Uncharacterized protein</fullName>
    </submittedName>
</protein>
<organism evidence="2 3">
    <name type="scientific">Nepenthes gracilis</name>
    <name type="common">Slender pitcher plant</name>
    <dbReference type="NCBI Taxonomy" id="150966"/>
    <lineage>
        <taxon>Eukaryota</taxon>
        <taxon>Viridiplantae</taxon>
        <taxon>Streptophyta</taxon>
        <taxon>Embryophyta</taxon>
        <taxon>Tracheophyta</taxon>
        <taxon>Spermatophyta</taxon>
        <taxon>Magnoliopsida</taxon>
        <taxon>eudicotyledons</taxon>
        <taxon>Gunneridae</taxon>
        <taxon>Pentapetalae</taxon>
        <taxon>Caryophyllales</taxon>
        <taxon>Nepenthaceae</taxon>
        <taxon>Nepenthes</taxon>
    </lineage>
</organism>
<dbReference type="AlphaFoldDB" id="A0AAD3S090"/>
<accession>A0AAD3S090</accession>
<evidence type="ECO:0000313" key="2">
    <source>
        <dbReference type="EMBL" id="GMH01990.1"/>
    </source>
</evidence>
<proteinExistence type="predicted"/>
<gene>
    <name evidence="2" type="ORF">Nepgr_003829</name>
</gene>
<dbReference type="EMBL" id="BSYO01000003">
    <property type="protein sequence ID" value="GMH01990.1"/>
    <property type="molecule type" value="Genomic_DNA"/>
</dbReference>
<sequence>MMDSFKGFRTATSKLINNPADSGRKLGKTRASEDSHLSHPTRSWSAALPKDFFGHFLGHPPRPKSISDRMPLVPLPLRQINLLGHHLIPQPASNSVKSTYPKADNVANSHCTTADHYCIQPIQQQDP</sequence>
<reference evidence="2" key="1">
    <citation type="submission" date="2023-05" db="EMBL/GenBank/DDBJ databases">
        <title>Nepenthes gracilis genome sequencing.</title>
        <authorList>
            <person name="Fukushima K."/>
        </authorList>
    </citation>
    <scope>NUCLEOTIDE SEQUENCE</scope>
    <source>
        <strain evidence="2">SING2019-196</strain>
    </source>
</reference>
<evidence type="ECO:0000256" key="1">
    <source>
        <dbReference type="SAM" id="MobiDB-lite"/>
    </source>
</evidence>
<name>A0AAD3S090_NEPGR</name>
<keyword evidence="3" id="KW-1185">Reference proteome</keyword>
<evidence type="ECO:0000313" key="3">
    <source>
        <dbReference type="Proteomes" id="UP001279734"/>
    </source>
</evidence>